<name>A0AAE9SJK3_9FLAO</name>
<dbReference type="SUPFAM" id="SSF82771">
    <property type="entry name" value="GIY-YIG endonuclease"/>
    <property type="match status" value="1"/>
</dbReference>
<dbReference type="SMART" id="SM00465">
    <property type="entry name" value="GIYc"/>
    <property type="match status" value="1"/>
</dbReference>
<gene>
    <name evidence="2" type="ORF">HER15_14295</name>
</gene>
<dbReference type="InterPro" id="IPR035901">
    <property type="entry name" value="GIY-YIG_endonuc_sf"/>
</dbReference>
<organism evidence="2 3">
    <name type="scientific">Tenacibaculum mesophilum</name>
    <dbReference type="NCBI Taxonomy" id="104268"/>
    <lineage>
        <taxon>Bacteria</taxon>
        <taxon>Pseudomonadati</taxon>
        <taxon>Bacteroidota</taxon>
        <taxon>Flavobacteriia</taxon>
        <taxon>Flavobacteriales</taxon>
        <taxon>Flavobacteriaceae</taxon>
        <taxon>Tenacibaculum</taxon>
    </lineage>
</organism>
<dbReference type="InterPro" id="IPR000305">
    <property type="entry name" value="GIY-YIG_endonuc"/>
</dbReference>
<dbReference type="AlphaFoldDB" id="A0AAE9SJK3"/>
<dbReference type="Pfam" id="PF01541">
    <property type="entry name" value="GIY-YIG"/>
    <property type="match status" value="1"/>
</dbReference>
<dbReference type="InterPro" id="IPR036388">
    <property type="entry name" value="WH-like_DNA-bd_sf"/>
</dbReference>
<feature type="domain" description="GIY-YIG" evidence="1">
    <location>
        <begin position="7"/>
        <end position="94"/>
    </location>
</feature>
<evidence type="ECO:0000259" key="1">
    <source>
        <dbReference type="PROSITE" id="PS50164"/>
    </source>
</evidence>
<proteinExistence type="predicted"/>
<dbReference type="Gene3D" id="3.40.1440.10">
    <property type="entry name" value="GIY-YIG endonuclease"/>
    <property type="match status" value="1"/>
</dbReference>
<dbReference type="SUPFAM" id="SSF64496">
    <property type="entry name" value="DNA-binding domain of intron-encoded endonucleases"/>
    <property type="match status" value="1"/>
</dbReference>
<dbReference type="Proteomes" id="UP001056837">
    <property type="component" value="Chromosome"/>
</dbReference>
<reference evidence="2" key="1">
    <citation type="submission" date="2020-04" db="EMBL/GenBank/DDBJ databases">
        <title>Tenacibaculum mesophilum bac2.</title>
        <authorList>
            <person name="Li M."/>
        </authorList>
    </citation>
    <scope>NUCLEOTIDE SEQUENCE</scope>
    <source>
        <strain evidence="2">Bac2</strain>
    </source>
</reference>
<dbReference type="Gene3D" id="1.10.10.10">
    <property type="entry name" value="Winged helix-like DNA-binding domain superfamily/Winged helix DNA-binding domain"/>
    <property type="match status" value="1"/>
</dbReference>
<dbReference type="Pfam" id="PF22083">
    <property type="entry name" value="I-HmuI_NUMOD-like"/>
    <property type="match status" value="1"/>
</dbReference>
<dbReference type="EMBL" id="CP050861">
    <property type="protein sequence ID" value="UTD16576.1"/>
    <property type="molecule type" value="Genomic_DNA"/>
</dbReference>
<dbReference type="SMART" id="SM00497">
    <property type="entry name" value="IENR1"/>
    <property type="match status" value="2"/>
</dbReference>
<dbReference type="InterPro" id="IPR054307">
    <property type="entry name" value="I-HmuI_NUMOD-like"/>
</dbReference>
<sequence length="223" mass="25570">MTKNKKGNGIIYTVTNNKTDKVVYVGITTKSLSSRKKDHEQRAKRGKTNLFQEAIATLGAENFEWITDNTLYENDELAQKEQELIENYKKQGIKLLNKDRGGGIQKTVYRYNVKDGSLMSKYFSLEEASNSVNSTKQQISRACINKTQYRNNYWSYRLQVPFQPKKDNRLKGVIQCYPSSGKTIKIFKSIAEASRVTGVNKNSIAKCCRGERKLAGGYFWKFE</sequence>
<dbReference type="InterPro" id="IPR006350">
    <property type="entry name" value="Intron_endoG1"/>
</dbReference>
<dbReference type="CDD" id="cd10443">
    <property type="entry name" value="GIY-YIG_HE_Tlr8p_PBC-V_like"/>
    <property type="match status" value="1"/>
</dbReference>
<dbReference type="NCBIfam" id="TIGR01453">
    <property type="entry name" value="grpIintron_endo"/>
    <property type="match status" value="1"/>
</dbReference>
<dbReference type="RefSeq" id="WP_253679841.1">
    <property type="nucleotide sequence ID" value="NZ_CP050861.1"/>
</dbReference>
<dbReference type="InterPro" id="IPR003647">
    <property type="entry name" value="Intron_nuc_1_rpt"/>
</dbReference>
<evidence type="ECO:0000313" key="2">
    <source>
        <dbReference type="EMBL" id="UTD16576.1"/>
    </source>
</evidence>
<dbReference type="PROSITE" id="PS50164">
    <property type="entry name" value="GIY_YIG"/>
    <property type="match status" value="1"/>
</dbReference>
<accession>A0AAE9SJK3</accession>
<protein>
    <submittedName>
        <fullName evidence="2">GIY-YIG nuclease family protein</fullName>
    </submittedName>
</protein>
<evidence type="ECO:0000313" key="3">
    <source>
        <dbReference type="Proteomes" id="UP001056837"/>
    </source>
</evidence>
<dbReference type="GO" id="GO:0004519">
    <property type="term" value="F:endonuclease activity"/>
    <property type="evidence" value="ECO:0007669"/>
    <property type="project" value="InterPro"/>
</dbReference>